<evidence type="ECO:0000313" key="7">
    <source>
        <dbReference type="EMBL" id="KAA9041858.1"/>
    </source>
</evidence>
<dbReference type="Pfam" id="PF01510">
    <property type="entry name" value="Amidase_2"/>
    <property type="match status" value="1"/>
</dbReference>
<dbReference type="EMBL" id="VYQF01000001">
    <property type="protein sequence ID" value="KAA9041858.1"/>
    <property type="molecule type" value="Genomic_DNA"/>
</dbReference>
<dbReference type="Gene3D" id="3.40.80.10">
    <property type="entry name" value="Peptidoglycan recognition protein-like"/>
    <property type="match status" value="1"/>
</dbReference>
<protein>
    <recommendedName>
        <fullName evidence="2">N-acetylmuramoyl-L-alanine amidase</fullName>
        <ecNumber evidence="2">3.5.1.28</ecNumber>
    </recommendedName>
</protein>
<evidence type="ECO:0000256" key="2">
    <source>
        <dbReference type="ARBA" id="ARBA00011901"/>
    </source>
</evidence>
<keyword evidence="5" id="KW-0732">Signal</keyword>
<dbReference type="InterPro" id="IPR002502">
    <property type="entry name" value="Amidase_domain"/>
</dbReference>
<accession>A0A5J5IMW0</accession>
<dbReference type="RefSeq" id="WP_150413987.1">
    <property type="nucleotide sequence ID" value="NZ_VYQF01000001.1"/>
</dbReference>
<reference evidence="7 8" key="1">
    <citation type="submission" date="2019-09" db="EMBL/GenBank/DDBJ databases">
        <title>Draft genome sequence of Ginsengibacter sp. BR5-29.</title>
        <authorList>
            <person name="Im W.-T."/>
        </authorList>
    </citation>
    <scope>NUCLEOTIDE SEQUENCE [LARGE SCALE GENOMIC DNA]</scope>
    <source>
        <strain evidence="7 8">BR5-29</strain>
    </source>
</reference>
<evidence type="ECO:0000256" key="4">
    <source>
        <dbReference type="ARBA" id="ARBA00023316"/>
    </source>
</evidence>
<dbReference type="SMART" id="SM00644">
    <property type="entry name" value="Ami_2"/>
    <property type="match status" value="1"/>
</dbReference>
<name>A0A5J5IMW0_9BACT</name>
<evidence type="ECO:0000259" key="6">
    <source>
        <dbReference type="SMART" id="SM00644"/>
    </source>
</evidence>
<feature type="signal peptide" evidence="5">
    <location>
        <begin position="1"/>
        <end position="23"/>
    </location>
</feature>
<sequence length="268" mass="30460">MRITLLFFIIIVLIFSCSSNKYAATNRTYKKQAKAFGKIISRTPVKDSFINQSSWVGTTNFGLRKPNFVIIHHTAQNSCEQTLQTFTLPRTQVSAHYVICKDGTVHHMLNDYLRAWQAGISSWGNDKDINSSSIGIELDNNGFDSFPPAQINSLLTVLATLKKLYNIPTANFIGHEDIAPTRKNDPNVTFPWQLLSQNGYGLWYDDTTNISVPENFNSLQALRIIGYSVKDSAAAIEAFKRHFEKQDSSRVLFDNDQKILYNLMMKYE</sequence>
<keyword evidence="4" id="KW-0961">Cell wall biogenesis/degradation</keyword>
<evidence type="ECO:0000256" key="3">
    <source>
        <dbReference type="ARBA" id="ARBA00022801"/>
    </source>
</evidence>
<dbReference type="EC" id="3.5.1.28" evidence="2"/>
<organism evidence="7 8">
    <name type="scientific">Ginsengibacter hankyongi</name>
    <dbReference type="NCBI Taxonomy" id="2607284"/>
    <lineage>
        <taxon>Bacteria</taxon>
        <taxon>Pseudomonadati</taxon>
        <taxon>Bacteroidota</taxon>
        <taxon>Chitinophagia</taxon>
        <taxon>Chitinophagales</taxon>
        <taxon>Chitinophagaceae</taxon>
        <taxon>Ginsengibacter</taxon>
    </lineage>
</organism>
<dbReference type="PANTHER" id="PTHR30417:SF1">
    <property type="entry name" value="N-ACETYLMURAMOYL-L-ALANINE AMIDASE AMID"/>
    <property type="match status" value="1"/>
</dbReference>
<keyword evidence="8" id="KW-1185">Reference proteome</keyword>
<keyword evidence="3" id="KW-0378">Hydrolase</keyword>
<dbReference type="AlphaFoldDB" id="A0A5J5IMW0"/>
<gene>
    <name evidence="7" type="ORF">FW778_07535</name>
</gene>
<dbReference type="InterPro" id="IPR036505">
    <property type="entry name" value="Amidase/PGRP_sf"/>
</dbReference>
<dbReference type="GO" id="GO:0008745">
    <property type="term" value="F:N-acetylmuramoyl-L-alanine amidase activity"/>
    <property type="evidence" value="ECO:0007669"/>
    <property type="project" value="UniProtKB-EC"/>
</dbReference>
<dbReference type="PANTHER" id="PTHR30417">
    <property type="entry name" value="N-ACETYLMURAMOYL-L-ALANINE AMIDASE AMID"/>
    <property type="match status" value="1"/>
</dbReference>
<dbReference type="GO" id="GO:0019867">
    <property type="term" value="C:outer membrane"/>
    <property type="evidence" value="ECO:0007669"/>
    <property type="project" value="TreeGrafter"/>
</dbReference>
<evidence type="ECO:0000256" key="5">
    <source>
        <dbReference type="SAM" id="SignalP"/>
    </source>
</evidence>
<comment type="caution">
    <text evidence="7">The sequence shown here is derived from an EMBL/GenBank/DDBJ whole genome shotgun (WGS) entry which is preliminary data.</text>
</comment>
<proteinExistence type="predicted"/>
<dbReference type="SUPFAM" id="SSF55846">
    <property type="entry name" value="N-acetylmuramoyl-L-alanine amidase-like"/>
    <property type="match status" value="1"/>
</dbReference>
<feature type="domain" description="N-acetylmuramoyl-L-alanine amidase" evidence="6">
    <location>
        <begin position="56"/>
        <end position="187"/>
    </location>
</feature>
<feature type="chain" id="PRO_5023869986" description="N-acetylmuramoyl-L-alanine amidase" evidence="5">
    <location>
        <begin position="24"/>
        <end position="268"/>
    </location>
</feature>
<dbReference type="InterPro" id="IPR051206">
    <property type="entry name" value="NAMLAA_amidase_2"/>
</dbReference>
<dbReference type="Proteomes" id="UP000326903">
    <property type="component" value="Unassembled WGS sequence"/>
</dbReference>
<comment type="catalytic activity">
    <reaction evidence="1">
        <text>Hydrolyzes the link between N-acetylmuramoyl residues and L-amino acid residues in certain cell-wall glycopeptides.</text>
        <dbReference type="EC" id="3.5.1.28"/>
    </reaction>
</comment>
<evidence type="ECO:0000313" key="8">
    <source>
        <dbReference type="Proteomes" id="UP000326903"/>
    </source>
</evidence>
<dbReference type="CDD" id="cd06583">
    <property type="entry name" value="PGRP"/>
    <property type="match status" value="1"/>
</dbReference>
<dbReference type="PROSITE" id="PS51257">
    <property type="entry name" value="PROKAR_LIPOPROTEIN"/>
    <property type="match status" value="1"/>
</dbReference>
<dbReference type="GO" id="GO:0071555">
    <property type="term" value="P:cell wall organization"/>
    <property type="evidence" value="ECO:0007669"/>
    <property type="project" value="UniProtKB-KW"/>
</dbReference>
<dbReference type="GO" id="GO:0009253">
    <property type="term" value="P:peptidoglycan catabolic process"/>
    <property type="evidence" value="ECO:0007669"/>
    <property type="project" value="InterPro"/>
</dbReference>
<dbReference type="GO" id="GO:0009254">
    <property type="term" value="P:peptidoglycan turnover"/>
    <property type="evidence" value="ECO:0007669"/>
    <property type="project" value="TreeGrafter"/>
</dbReference>
<evidence type="ECO:0000256" key="1">
    <source>
        <dbReference type="ARBA" id="ARBA00001561"/>
    </source>
</evidence>